<evidence type="ECO:0000313" key="1">
    <source>
        <dbReference type="EMBL" id="QHS83595.1"/>
    </source>
</evidence>
<protein>
    <recommendedName>
        <fullName evidence="2">Endonuclease/exonuclease/phosphatase domain-containing protein</fullName>
    </recommendedName>
</protein>
<organism evidence="1">
    <name type="scientific">viral metagenome</name>
    <dbReference type="NCBI Taxonomy" id="1070528"/>
    <lineage>
        <taxon>unclassified sequences</taxon>
        <taxon>metagenomes</taxon>
        <taxon>organismal metagenomes</taxon>
    </lineage>
</organism>
<sequence>MNKIIKRDKFSKIHTILTTFDSDTRKWEEYIKIVEILFKYICLPDFSCYDNGRYLKMNRNSYTYNDFDRYLKFVNTHNTYNELQKYDRLENSLSYSFKKIGFRLSDHNPLMYNDIFTWNVLHHYNYNGSNDYIDSNVVRHFNAKVFTEKARYSLIATQLKLLIDKYNYKCYALQECEYSIYMKVVKSLDQKKYVCRFIPHRISYNRNGICIESFGCALIIRDTSNIGETYVNPIISKKVPYEKGYKYIIRIQNKVMYSSIHFPKCGNSINFKNWVRYGYADFKFILSKMQYADVGYIIGDLNMNPKTLNKFTSNFSQYRFNILAHIGPDYIIKVTHMKRHKYITL</sequence>
<dbReference type="AlphaFoldDB" id="A0A6C0AWG8"/>
<dbReference type="EMBL" id="MN738760">
    <property type="protein sequence ID" value="QHS83595.1"/>
    <property type="molecule type" value="Genomic_DNA"/>
</dbReference>
<evidence type="ECO:0008006" key="2">
    <source>
        <dbReference type="Google" id="ProtNLM"/>
    </source>
</evidence>
<name>A0A6C0AWG8_9ZZZZ</name>
<proteinExistence type="predicted"/>
<accession>A0A6C0AWG8</accession>
<reference evidence="1" key="1">
    <citation type="journal article" date="2020" name="Nature">
        <title>Giant virus diversity and host interactions through global metagenomics.</title>
        <authorList>
            <person name="Schulz F."/>
            <person name="Roux S."/>
            <person name="Paez-Espino D."/>
            <person name="Jungbluth S."/>
            <person name="Walsh D.A."/>
            <person name="Denef V.J."/>
            <person name="McMahon K.D."/>
            <person name="Konstantinidis K.T."/>
            <person name="Eloe-Fadrosh E.A."/>
            <person name="Kyrpides N.C."/>
            <person name="Woyke T."/>
        </authorList>
    </citation>
    <scope>NUCLEOTIDE SEQUENCE</scope>
    <source>
        <strain evidence="1">GVMAG-S-ERX555961-36</strain>
    </source>
</reference>